<accession>A0ABV9DSM2</accession>
<gene>
    <name evidence="2" type="ORF">ACFO4E_08540</name>
</gene>
<evidence type="ECO:0000256" key="1">
    <source>
        <dbReference type="SAM" id="MobiDB-lite"/>
    </source>
</evidence>
<organism evidence="2 3">
    <name type="scientific">Nocardiopsis mangrovi</name>
    <dbReference type="NCBI Taxonomy" id="1179818"/>
    <lineage>
        <taxon>Bacteria</taxon>
        <taxon>Bacillati</taxon>
        <taxon>Actinomycetota</taxon>
        <taxon>Actinomycetes</taxon>
        <taxon>Streptosporangiales</taxon>
        <taxon>Nocardiopsidaceae</taxon>
        <taxon>Nocardiopsis</taxon>
    </lineage>
</organism>
<dbReference type="InterPro" id="IPR012349">
    <property type="entry name" value="Split_barrel_FMN-bd"/>
</dbReference>
<dbReference type="Gene3D" id="2.30.110.10">
    <property type="entry name" value="Electron Transport, Fmn-binding Protein, Chain A"/>
    <property type="match status" value="1"/>
</dbReference>
<feature type="region of interest" description="Disordered" evidence="1">
    <location>
        <begin position="159"/>
        <end position="185"/>
    </location>
</feature>
<evidence type="ECO:0000313" key="2">
    <source>
        <dbReference type="EMBL" id="MFC4561901.1"/>
    </source>
</evidence>
<name>A0ABV9DSM2_9ACTN</name>
<dbReference type="SUPFAM" id="SSF50475">
    <property type="entry name" value="FMN-binding split barrel"/>
    <property type="match status" value="1"/>
</dbReference>
<dbReference type="RefSeq" id="WP_378572604.1">
    <property type="nucleotide sequence ID" value="NZ_JBHSFQ010000005.1"/>
</dbReference>
<comment type="caution">
    <text evidence="2">The sequence shown here is derived from an EMBL/GenBank/DDBJ whole genome shotgun (WGS) entry which is preliminary data.</text>
</comment>
<sequence>MSREVLRWSDEVDSVVRGDLTVAAAYPTPAGGAILSSLSPIGLADRESTRLSFTTSLGFPRKLEHILARPRVSLAYHTRDHGFAESDAFVLAQGRATVDLEPDSQRLAGIRQSIELFLGAPPSGPIWDRVLREYHQRRVFVDVDIERLTVWPDLAARGTAQVTGAPDPGTAPAQSPPKNGTAPRVDVPSLQRRIARLGHRLLAYEGADGLPVVVPVEISSFDEGGLHLDVTPGILPPGGRRAGLLAHRFEARCVGLSTRTFTGWLTVGDEGVMYAPHTAKSLSIPPNYSIMMLMNGLGSKIGVRRARRDGTVERLQALAQKV</sequence>
<evidence type="ECO:0008006" key="4">
    <source>
        <dbReference type="Google" id="ProtNLM"/>
    </source>
</evidence>
<protein>
    <recommendedName>
        <fullName evidence="4">Pyridoxamine 5'-phosphate oxidase putative domain-containing protein</fullName>
    </recommendedName>
</protein>
<evidence type="ECO:0000313" key="3">
    <source>
        <dbReference type="Proteomes" id="UP001595923"/>
    </source>
</evidence>
<dbReference type="EMBL" id="JBHSFQ010000005">
    <property type="protein sequence ID" value="MFC4561901.1"/>
    <property type="molecule type" value="Genomic_DNA"/>
</dbReference>
<dbReference type="Proteomes" id="UP001595923">
    <property type="component" value="Unassembled WGS sequence"/>
</dbReference>
<reference evidence="3" key="1">
    <citation type="journal article" date="2019" name="Int. J. Syst. Evol. Microbiol.">
        <title>The Global Catalogue of Microorganisms (GCM) 10K type strain sequencing project: providing services to taxonomists for standard genome sequencing and annotation.</title>
        <authorList>
            <consortium name="The Broad Institute Genomics Platform"/>
            <consortium name="The Broad Institute Genome Sequencing Center for Infectious Disease"/>
            <person name="Wu L."/>
            <person name="Ma J."/>
        </authorList>
    </citation>
    <scope>NUCLEOTIDE SEQUENCE [LARGE SCALE GENOMIC DNA]</scope>
    <source>
        <strain evidence="3">XZYJ18</strain>
    </source>
</reference>
<proteinExistence type="predicted"/>
<keyword evidence="3" id="KW-1185">Reference proteome</keyword>